<evidence type="ECO:0000313" key="2">
    <source>
        <dbReference type="Proteomes" id="UP000824533"/>
    </source>
</evidence>
<accession>A0ACC1CNH3</accession>
<sequence>MVNDIKLPERTGPAVLASFLNGITMTVKKTARCGGLAALVARQKLHNANQQFDVLTISKPSLHNYNILVGFNEKDQLQLQTKEDTSDEEKQKLIKDYSVLKTTKNEIISIDDIANCVNIEHFPNCENTLVFYITKNVSKEAVALKFENEQDFKRIYFTYKYFKMRNRLTKSSNNYSSNENLFSKKKTFDIFKNRKNSIEDYSSHEKGRSDYNLMQMIDNDGITHISVQQKGSNRFDQPLSLINLKSDFSNIDEIDSIIYTDIDIPAKPDKKRLFQKKNKAPQPPPLAKDQKVLKGEFVRVNVDRAPDIIPKDNKSNKIPDVLAFKDSKTKRHSPPSSLWSASNKVATGYESDREEWKSSRSQFSTTAFDSLARPTKLALTLRKPQRLEPVPQYYRLGSEPKPKLTPLQFRPNNFLQRAPRLPRPNTDVKRNLLNTDHRKFTSLQSLEIPKKLSEPKKQNDVKKNNYSNISNRITGLTNKLRDLGNPSNTLGRFKAQSHGDVANLKPVLKMNGQDGGKRSVVRTCSAEPPKKVTFSAFATVQVV</sequence>
<protein>
    <submittedName>
        <fullName evidence="1">Uncharacterized protein</fullName>
    </submittedName>
</protein>
<reference evidence="1 2" key="1">
    <citation type="journal article" date="2021" name="Front. Genet.">
        <title>Chromosome-Level Genome Assembly Reveals Significant Gene Expansion in the Toll and IMD Signaling Pathways of Dendrolimus kikuchii.</title>
        <authorList>
            <person name="Zhou J."/>
            <person name="Wu P."/>
            <person name="Xiong Z."/>
            <person name="Liu N."/>
            <person name="Zhao N."/>
            <person name="Ji M."/>
            <person name="Qiu Y."/>
            <person name="Yang B."/>
        </authorList>
    </citation>
    <scope>NUCLEOTIDE SEQUENCE [LARGE SCALE GENOMIC DNA]</scope>
    <source>
        <strain evidence="1">Ann1</strain>
    </source>
</reference>
<name>A0ACC1CNH3_9NEOP</name>
<gene>
    <name evidence="1" type="ORF">K1T71_011135</name>
</gene>
<comment type="caution">
    <text evidence="1">The sequence shown here is derived from an EMBL/GenBank/DDBJ whole genome shotgun (WGS) entry which is preliminary data.</text>
</comment>
<dbReference type="Proteomes" id="UP000824533">
    <property type="component" value="Linkage Group LG20"/>
</dbReference>
<organism evidence="1 2">
    <name type="scientific">Dendrolimus kikuchii</name>
    <dbReference type="NCBI Taxonomy" id="765133"/>
    <lineage>
        <taxon>Eukaryota</taxon>
        <taxon>Metazoa</taxon>
        <taxon>Ecdysozoa</taxon>
        <taxon>Arthropoda</taxon>
        <taxon>Hexapoda</taxon>
        <taxon>Insecta</taxon>
        <taxon>Pterygota</taxon>
        <taxon>Neoptera</taxon>
        <taxon>Endopterygota</taxon>
        <taxon>Lepidoptera</taxon>
        <taxon>Glossata</taxon>
        <taxon>Ditrysia</taxon>
        <taxon>Bombycoidea</taxon>
        <taxon>Lasiocampidae</taxon>
        <taxon>Dendrolimus</taxon>
    </lineage>
</organism>
<keyword evidence="2" id="KW-1185">Reference proteome</keyword>
<dbReference type="EMBL" id="CM034406">
    <property type="protein sequence ID" value="KAJ0172959.1"/>
    <property type="molecule type" value="Genomic_DNA"/>
</dbReference>
<proteinExistence type="predicted"/>
<evidence type="ECO:0000313" key="1">
    <source>
        <dbReference type="EMBL" id="KAJ0172959.1"/>
    </source>
</evidence>